<keyword evidence="5" id="KW-1185">Reference proteome</keyword>
<dbReference type="InterPro" id="IPR014729">
    <property type="entry name" value="Rossmann-like_a/b/a_fold"/>
</dbReference>
<dbReference type="Proteomes" id="UP000570474">
    <property type="component" value="Unassembled WGS sequence"/>
</dbReference>
<dbReference type="EMBL" id="JABAIA010000005">
    <property type="protein sequence ID" value="NLR69197.1"/>
    <property type="molecule type" value="Genomic_DNA"/>
</dbReference>
<dbReference type="InterPro" id="IPR004821">
    <property type="entry name" value="Cyt_trans-like"/>
</dbReference>
<organism evidence="4 5">
    <name type="scientific">Chitinophaga varians</name>
    <dbReference type="NCBI Taxonomy" id="2202339"/>
    <lineage>
        <taxon>Bacteria</taxon>
        <taxon>Pseudomonadati</taxon>
        <taxon>Bacteroidota</taxon>
        <taxon>Chitinophagia</taxon>
        <taxon>Chitinophagales</taxon>
        <taxon>Chitinophagaceae</taxon>
        <taxon>Chitinophaga</taxon>
    </lineage>
</organism>
<evidence type="ECO:0000313" key="4">
    <source>
        <dbReference type="EMBL" id="NLR69197.1"/>
    </source>
</evidence>
<dbReference type="Gene3D" id="3.40.50.620">
    <property type="entry name" value="HUPs"/>
    <property type="match status" value="1"/>
</dbReference>
<dbReference type="PANTHER" id="PTHR43793">
    <property type="entry name" value="FAD SYNTHASE"/>
    <property type="match status" value="1"/>
</dbReference>
<evidence type="ECO:0000256" key="2">
    <source>
        <dbReference type="ARBA" id="ARBA00022695"/>
    </source>
</evidence>
<comment type="caution">
    <text evidence="4">The sequence shown here is derived from an EMBL/GenBank/DDBJ whole genome shotgun (WGS) entry which is preliminary data.</text>
</comment>
<dbReference type="InterPro" id="IPR050385">
    <property type="entry name" value="Archaeal_FAD_synthase"/>
</dbReference>
<reference evidence="4 5" key="1">
    <citation type="submission" date="2020-04" db="EMBL/GenBank/DDBJ databases">
        <authorList>
            <person name="Yin C."/>
        </authorList>
    </citation>
    <scope>NUCLEOTIDE SEQUENCE [LARGE SCALE GENOMIC DNA]</scope>
    <source>
        <strain evidence="4 5">Ae27</strain>
    </source>
</reference>
<protein>
    <submittedName>
        <fullName evidence="4">Adenylyltransferase/cytidyltransferase family protein</fullName>
    </submittedName>
</protein>
<dbReference type="NCBIfam" id="TIGR00125">
    <property type="entry name" value="cyt_tran_rel"/>
    <property type="match status" value="1"/>
</dbReference>
<dbReference type="AlphaFoldDB" id="A0A847S8Z6"/>
<dbReference type="Pfam" id="PF01467">
    <property type="entry name" value="CTP_transf_like"/>
    <property type="match status" value="1"/>
</dbReference>
<dbReference type="SUPFAM" id="SSF52374">
    <property type="entry name" value="Nucleotidylyl transferase"/>
    <property type="match status" value="1"/>
</dbReference>
<evidence type="ECO:0000259" key="3">
    <source>
        <dbReference type="Pfam" id="PF01467"/>
    </source>
</evidence>
<accession>A0A847S8Z6</accession>
<keyword evidence="2 4" id="KW-0548">Nucleotidyltransferase</keyword>
<sequence>MTRPNVYLGMCADLIHHGHINILREAAKYGNVIVGLLTDAAMASYKRFPHLPYESRKEIVESIKYVHKVLPQYTLDYSDNLELIRPEFVMHGDDWKDGIQATTRMNIIRQLEKWNGKLIEVPYTKGISSTIIQEALPGPSRSGRLKSLLVLLEGNLQENPLTIIDISSPLFVDVIRNKMPHVSVHALRYYHYKQYPYTDTDFVNFSILSIQEILRNTSYPLLHSIGLVTDINATRDYLIHLQALGVSGVTFELDDRDDQRDDCLKLIAGVVAGFRKISTASDFLLFAEIPATVPEKEVLAAIAVLAANGVSGIVISCMPAGTDQADLLTRIKDHFPEILIMRGIQHPDTLTRTSGTGYDAFFMEKYDRSMLYAFSAEHDYAG</sequence>
<dbReference type="RefSeq" id="WP_168875159.1">
    <property type="nucleotide sequence ID" value="NZ_JABAIA010000005.1"/>
</dbReference>
<keyword evidence="1 4" id="KW-0808">Transferase</keyword>
<gene>
    <name evidence="4" type="ORF">HGH92_33175</name>
</gene>
<dbReference type="PANTHER" id="PTHR43793:SF1">
    <property type="entry name" value="FAD SYNTHASE"/>
    <property type="match status" value="1"/>
</dbReference>
<evidence type="ECO:0000313" key="5">
    <source>
        <dbReference type="Proteomes" id="UP000570474"/>
    </source>
</evidence>
<proteinExistence type="predicted"/>
<evidence type="ECO:0000256" key="1">
    <source>
        <dbReference type="ARBA" id="ARBA00022679"/>
    </source>
</evidence>
<dbReference type="GO" id="GO:0016779">
    <property type="term" value="F:nucleotidyltransferase activity"/>
    <property type="evidence" value="ECO:0007669"/>
    <property type="project" value="UniProtKB-KW"/>
</dbReference>
<feature type="domain" description="Cytidyltransferase-like" evidence="3">
    <location>
        <begin position="11"/>
        <end position="134"/>
    </location>
</feature>
<name>A0A847S8Z6_9BACT</name>